<evidence type="ECO:0000256" key="3">
    <source>
        <dbReference type="ARBA" id="ARBA00007357"/>
    </source>
</evidence>
<dbReference type="PANTHER" id="PTHR11733:SF240">
    <property type="entry name" value="GH14155P-RELATED"/>
    <property type="match status" value="1"/>
</dbReference>
<evidence type="ECO:0000259" key="10">
    <source>
        <dbReference type="Pfam" id="PF01431"/>
    </source>
</evidence>
<dbReference type="InterPro" id="IPR042089">
    <property type="entry name" value="Peptidase_M13_dom_2"/>
</dbReference>
<reference evidence="12" key="1">
    <citation type="submission" date="2019-08" db="EMBL/GenBank/DDBJ databases">
        <title>The genome of the North American firefly Photinus pyralis.</title>
        <authorList>
            <consortium name="Photinus pyralis genome working group"/>
            <person name="Fallon T.R."/>
            <person name="Sander Lower S.E."/>
            <person name="Weng J.-K."/>
        </authorList>
    </citation>
    <scope>NUCLEOTIDE SEQUENCE</scope>
    <source>
        <strain evidence="12">TRF0915ILg1</strain>
        <tissue evidence="12">Whole body</tissue>
    </source>
</reference>
<dbReference type="SUPFAM" id="SSF55486">
    <property type="entry name" value="Metalloproteases ('zincins'), catalytic domain"/>
    <property type="match status" value="1"/>
</dbReference>
<accession>A0A8K0G3J6</accession>
<comment type="subcellular location">
    <subcellularLocation>
        <location evidence="2">Cell membrane</location>
        <topology evidence="2">Single-pass type II membrane protein</topology>
    </subcellularLocation>
</comment>
<gene>
    <name evidence="12" type="ORF">ILUMI_21603</name>
</gene>
<evidence type="ECO:0008006" key="14">
    <source>
        <dbReference type="Google" id="ProtNLM"/>
    </source>
</evidence>
<dbReference type="Pfam" id="PF01431">
    <property type="entry name" value="Peptidase_M13"/>
    <property type="match status" value="1"/>
</dbReference>
<name>A0A8K0G3J6_IGNLU</name>
<dbReference type="Gene3D" id="3.40.390.10">
    <property type="entry name" value="Collagenase (Catalytic Domain)"/>
    <property type="match status" value="1"/>
</dbReference>
<dbReference type="Pfam" id="PF05649">
    <property type="entry name" value="Peptidase_M13_N"/>
    <property type="match status" value="1"/>
</dbReference>
<keyword evidence="9" id="KW-0472">Membrane</keyword>
<evidence type="ECO:0000256" key="6">
    <source>
        <dbReference type="ARBA" id="ARBA00022801"/>
    </source>
</evidence>
<dbReference type="Gene3D" id="1.10.1380.10">
    <property type="entry name" value="Neutral endopeptidase , domain2"/>
    <property type="match status" value="1"/>
</dbReference>
<dbReference type="GO" id="GO:0005886">
    <property type="term" value="C:plasma membrane"/>
    <property type="evidence" value="ECO:0007669"/>
    <property type="project" value="UniProtKB-SubCell"/>
</dbReference>
<dbReference type="GO" id="GO:0004222">
    <property type="term" value="F:metalloendopeptidase activity"/>
    <property type="evidence" value="ECO:0007669"/>
    <property type="project" value="InterPro"/>
</dbReference>
<evidence type="ECO:0000313" key="13">
    <source>
        <dbReference type="Proteomes" id="UP000801492"/>
    </source>
</evidence>
<dbReference type="GO" id="GO:0016485">
    <property type="term" value="P:protein processing"/>
    <property type="evidence" value="ECO:0007669"/>
    <property type="project" value="TreeGrafter"/>
</dbReference>
<keyword evidence="6" id="KW-0378">Hydrolase</keyword>
<evidence type="ECO:0000256" key="5">
    <source>
        <dbReference type="ARBA" id="ARBA00022723"/>
    </source>
</evidence>
<keyword evidence="9" id="KW-1133">Transmembrane helix</keyword>
<dbReference type="InterPro" id="IPR000718">
    <property type="entry name" value="Peptidase_M13"/>
</dbReference>
<feature type="domain" description="Peptidase M13 N-terminal" evidence="11">
    <location>
        <begin position="77"/>
        <end position="445"/>
    </location>
</feature>
<keyword evidence="4" id="KW-0645">Protease</keyword>
<keyword evidence="7" id="KW-0862">Zinc</keyword>
<evidence type="ECO:0000256" key="7">
    <source>
        <dbReference type="ARBA" id="ARBA00022833"/>
    </source>
</evidence>
<sequence>MPRPSEEQPKKKTWWAKTTTQERILTFITIISIIVIIILLFLIAHKQANFVDNTCNSTVCLTESSTIIEYVNSEINPCDDFYEFSCGKFLENTHGDENLGLPNLVADEAKRELFEGYIEPINESEHEMVQFAKKLFRACMNETEIENDSLITIKEVIRDLGGWPVVEGLGWNDRNFDWIQTAYRLRQYGYPFSIFLGLTVTVHPHNVSKYILKVETPELWDFSTRHFDKIQLMTELAETFGAPNKNRALQEMTKAHDFLIRLQTEIHNTYMLGAPGEYTIDQYQKLCPSIKWWEFIKNIVGPTVNISKDDQVVFPPPQTLNSWFDLISKTVKRTQANYIIWKVIETTLPYLTEELRNYGVSRRGKENREEFCLREVQERLIPSPIDIMCDRKYLPKDRKDKIEELITNIKSEFNESIENIDWLDKREKNKVLNLIDAIKIVIGQPQDYFDDQILDNLNADMVEIKKETFLDLLTAANRNRQTIMFNQLNSVPIENLYDKWYMKSFSGLPTYAAEDNVLYIPTTGIQFLYNEERPNYLNYGALGTQIGSVLSRIISKYIPASEYSTPHEKLSRKTKQGGEEKMKCMKNLAKTNNEELEGFKSDLVLQQNIGGEISYRAYETWLKINGEEKKLIGSDYTPKQLYWVSQALLNCIPFNYYGQMQKLSLSGVTIVSVSNNPDFANDFNCPEGSKMNPSTRCQLL</sequence>
<evidence type="ECO:0000256" key="4">
    <source>
        <dbReference type="ARBA" id="ARBA00022670"/>
    </source>
</evidence>
<evidence type="ECO:0000256" key="8">
    <source>
        <dbReference type="ARBA" id="ARBA00023049"/>
    </source>
</evidence>
<keyword evidence="13" id="KW-1185">Reference proteome</keyword>
<dbReference type="Proteomes" id="UP000801492">
    <property type="component" value="Unassembled WGS sequence"/>
</dbReference>
<feature type="domain" description="Peptidase M13 C-terminal" evidence="10">
    <location>
        <begin position="511"/>
        <end position="699"/>
    </location>
</feature>
<evidence type="ECO:0000256" key="2">
    <source>
        <dbReference type="ARBA" id="ARBA00004401"/>
    </source>
</evidence>
<proteinExistence type="inferred from homology"/>
<evidence type="ECO:0000256" key="1">
    <source>
        <dbReference type="ARBA" id="ARBA00001947"/>
    </source>
</evidence>
<keyword evidence="5" id="KW-0479">Metal-binding</keyword>
<dbReference type="InterPro" id="IPR024079">
    <property type="entry name" value="MetalloPept_cat_dom_sf"/>
</dbReference>
<dbReference type="CDD" id="cd08662">
    <property type="entry name" value="M13"/>
    <property type="match status" value="1"/>
</dbReference>
<dbReference type="PROSITE" id="PS51885">
    <property type="entry name" value="NEPRILYSIN"/>
    <property type="match status" value="1"/>
</dbReference>
<comment type="caution">
    <text evidence="12">The sequence shown here is derived from an EMBL/GenBank/DDBJ whole genome shotgun (WGS) entry which is preliminary data.</text>
</comment>
<keyword evidence="8" id="KW-0482">Metalloprotease</keyword>
<dbReference type="GO" id="GO:0046872">
    <property type="term" value="F:metal ion binding"/>
    <property type="evidence" value="ECO:0007669"/>
    <property type="project" value="UniProtKB-KW"/>
</dbReference>
<comment type="cofactor">
    <cofactor evidence="1">
        <name>Zn(2+)</name>
        <dbReference type="ChEBI" id="CHEBI:29105"/>
    </cofactor>
</comment>
<evidence type="ECO:0000256" key="9">
    <source>
        <dbReference type="SAM" id="Phobius"/>
    </source>
</evidence>
<keyword evidence="9" id="KW-0812">Transmembrane</keyword>
<comment type="similarity">
    <text evidence="3">Belongs to the peptidase M13 family.</text>
</comment>
<evidence type="ECO:0000259" key="11">
    <source>
        <dbReference type="Pfam" id="PF05649"/>
    </source>
</evidence>
<dbReference type="InterPro" id="IPR018497">
    <property type="entry name" value="Peptidase_M13_C"/>
</dbReference>
<organism evidence="12 13">
    <name type="scientific">Ignelater luminosus</name>
    <name type="common">Cucubano</name>
    <name type="synonym">Pyrophorus luminosus</name>
    <dbReference type="NCBI Taxonomy" id="2038154"/>
    <lineage>
        <taxon>Eukaryota</taxon>
        <taxon>Metazoa</taxon>
        <taxon>Ecdysozoa</taxon>
        <taxon>Arthropoda</taxon>
        <taxon>Hexapoda</taxon>
        <taxon>Insecta</taxon>
        <taxon>Pterygota</taxon>
        <taxon>Neoptera</taxon>
        <taxon>Endopterygota</taxon>
        <taxon>Coleoptera</taxon>
        <taxon>Polyphaga</taxon>
        <taxon>Elateriformia</taxon>
        <taxon>Elateroidea</taxon>
        <taxon>Elateridae</taxon>
        <taxon>Agrypninae</taxon>
        <taxon>Pyrophorini</taxon>
        <taxon>Ignelater</taxon>
    </lineage>
</organism>
<dbReference type="PANTHER" id="PTHR11733">
    <property type="entry name" value="ZINC METALLOPROTEASE FAMILY M13 NEPRILYSIN-RELATED"/>
    <property type="match status" value="1"/>
</dbReference>
<dbReference type="EMBL" id="VTPC01090156">
    <property type="protein sequence ID" value="KAF2884564.1"/>
    <property type="molecule type" value="Genomic_DNA"/>
</dbReference>
<protein>
    <recommendedName>
        <fullName evidence="14">Neprilysin</fullName>
    </recommendedName>
</protein>
<dbReference type="AlphaFoldDB" id="A0A8K0G3J6"/>
<evidence type="ECO:0000313" key="12">
    <source>
        <dbReference type="EMBL" id="KAF2884564.1"/>
    </source>
</evidence>
<dbReference type="InterPro" id="IPR008753">
    <property type="entry name" value="Peptidase_M13_N"/>
</dbReference>
<feature type="transmembrane region" description="Helical" evidence="9">
    <location>
        <begin position="24"/>
        <end position="44"/>
    </location>
</feature>
<dbReference type="OrthoDB" id="6658958at2759"/>